<reference evidence="10" key="1">
    <citation type="journal article" date="2014" name="Front. Microbiol.">
        <title>High frequency of phylogenetically diverse reductive dehalogenase-homologous genes in deep subseafloor sedimentary metagenomes.</title>
        <authorList>
            <person name="Kawai M."/>
            <person name="Futagami T."/>
            <person name="Toyoda A."/>
            <person name="Takaki Y."/>
            <person name="Nishi S."/>
            <person name="Hori S."/>
            <person name="Arai W."/>
            <person name="Tsubouchi T."/>
            <person name="Morono Y."/>
            <person name="Uchiyama I."/>
            <person name="Ito T."/>
            <person name="Fujiyama A."/>
            <person name="Inagaki F."/>
            <person name="Takami H."/>
        </authorList>
    </citation>
    <scope>NUCLEOTIDE SEQUENCE</scope>
    <source>
        <strain evidence="10">Expedition CK06-06</strain>
    </source>
</reference>
<evidence type="ECO:0000256" key="2">
    <source>
        <dbReference type="ARBA" id="ARBA00004651"/>
    </source>
</evidence>
<dbReference type="NCBIfam" id="TIGR01402">
    <property type="entry name" value="fliQ"/>
    <property type="match status" value="1"/>
</dbReference>
<keyword evidence="6 9" id="KW-1133">Transmembrane helix</keyword>
<dbReference type="PANTHER" id="PTHR34040">
    <property type="entry name" value="FLAGELLAR BIOSYNTHETIC PROTEIN FLIQ"/>
    <property type="match status" value="1"/>
</dbReference>
<keyword evidence="5 9" id="KW-0812">Transmembrane</keyword>
<gene>
    <name evidence="10" type="ORF">S01H1_40357</name>
</gene>
<keyword evidence="8" id="KW-0975">Bacterial flagellum</keyword>
<dbReference type="PRINTS" id="PR00952">
    <property type="entry name" value="TYPE3IMQPROT"/>
</dbReference>
<dbReference type="GO" id="GO:0009306">
    <property type="term" value="P:protein secretion"/>
    <property type="evidence" value="ECO:0007669"/>
    <property type="project" value="InterPro"/>
</dbReference>
<evidence type="ECO:0000256" key="1">
    <source>
        <dbReference type="ARBA" id="ARBA00004117"/>
    </source>
</evidence>
<evidence type="ECO:0000313" key="10">
    <source>
        <dbReference type="EMBL" id="GAG05428.1"/>
    </source>
</evidence>
<dbReference type="Pfam" id="PF01313">
    <property type="entry name" value="Bac_export_3"/>
    <property type="match status" value="1"/>
</dbReference>
<comment type="subcellular location">
    <subcellularLocation>
        <location evidence="1">Bacterial flagellum basal body</location>
    </subcellularLocation>
    <subcellularLocation>
        <location evidence="2">Cell membrane</location>
        <topology evidence="2">Multi-pass membrane protein</topology>
    </subcellularLocation>
</comment>
<accession>X0UYP7</accession>
<dbReference type="InterPro" id="IPR002191">
    <property type="entry name" value="Bac_export_3"/>
</dbReference>
<sequence length="89" mass="9341">MTETYVLSLAKDALTLCLMLSAPVLAVSMIVGLGISLIQAVTQIHEATLTFVPKLLAVGLVLVLLGPWMHQNAVQFAAKLLSSIGTLAP</sequence>
<dbReference type="GO" id="GO:0009425">
    <property type="term" value="C:bacterial-type flagellum basal body"/>
    <property type="evidence" value="ECO:0007669"/>
    <property type="project" value="UniProtKB-SubCell"/>
</dbReference>
<dbReference type="PANTHER" id="PTHR34040:SF2">
    <property type="entry name" value="FLAGELLAR BIOSYNTHETIC PROTEIN FLIQ"/>
    <property type="match status" value="1"/>
</dbReference>
<feature type="transmembrane region" description="Helical" evidence="9">
    <location>
        <begin position="47"/>
        <end position="69"/>
    </location>
</feature>
<evidence type="ECO:0000256" key="3">
    <source>
        <dbReference type="ARBA" id="ARBA00021718"/>
    </source>
</evidence>
<comment type="caution">
    <text evidence="10">The sequence shown here is derived from an EMBL/GenBank/DDBJ whole genome shotgun (WGS) entry which is preliminary data.</text>
</comment>
<dbReference type="InterPro" id="IPR006305">
    <property type="entry name" value="FliQ"/>
</dbReference>
<evidence type="ECO:0000256" key="5">
    <source>
        <dbReference type="ARBA" id="ARBA00022692"/>
    </source>
</evidence>
<evidence type="ECO:0000256" key="8">
    <source>
        <dbReference type="ARBA" id="ARBA00023143"/>
    </source>
</evidence>
<dbReference type="GO" id="GO:0044780">
    <property type="term" value="P:bacterial-type flagellum assembly"/>
    <property type="evidence" value="ECO:0007669"/>
    <property type="project" value="InterPro"/>
</dbReference>
<proteinExistence type="predicted"/>
<dbReference type="AlphaFoldDB" id="X0UYP7"/>
<evidence type="ECO:0000256" key="6">
    <source>
        <dbReference type="ARBA" id="ARBA00022989"/>
    </source>
</evidence>
<dbReference type="PIRSF" id="PIRSF004669">
    <property type="entry name" value="FliQ"/>
    <property type="match status" value="1"/>
</dbReference>
<feature type="transmembrane region" description="Helical" evidence="9">
    <location>
        <begin position="13"/>
        <end position="35"/>
    </location>
</feature>
<organism evidence="10">
    <name type="scientific">marine sediment metagenome</name>
    <dbReference type="NCBI Taxonomy" id="412755"/>
    <lineage>
        <taxon>unclassified sequences</taxon>
        <taxon>metagenomes</taxon>
        <taxon>ecological metagenomes</taxon>
    </lineage>
</organism>
<evidence type="ECO:0000256" key="7">
    <source>
        <dbReference type="ARBA" id="ARBA00023136"/>
    </source>
</evidence>
<name>X0UYP7_9ZZZZ</name>
<evidence type="ECO:0000256" key="9">
    <source>
        <dbReference type="SAM" id="Phobius"/>
    </source>
</evidence>
<dbReference type="GO" id="GO:0005886">
    <property type="term" value="C:plasma membrane"/>
    <property type="evidence" value="ECO:0007669"/>
    <property type="project" value="UniProtKB-SubCell"/>
</dbReference>
<dbReference type="EMBL" id="BARS01025552">
    <property type="protein sequence ID" value="GAG05428.1"/>
    <property type="molecule type" value="Genomic_DNA"/>
</dbReference>
<evidence type="ECO:0000256" key="4">
    <source>
        <dbReference type="ARBA" id="ARBA00022475"/>
    </source>
</evidence>
<protein>
    <recommendedName>
        <fullName evidence="3">Flagellar biosynthetic protein FliQ</fullName>
    </recommendedName>
</protein>
<keyword evidence="4" id="KW-1003">Cell membrane</keyword>
<keyword evidence="7 9" id="KW-0472">Membrane</keyword>